<keyword evidence="4 9" id="KW-0812">Transmembrane</keyword>
<feature type="transmembrane region" description="Helical" evidence="10">
    <location>
        <begin position="237"/>
        <end position="259"/>
    </location>
</feature>
<dbReference type="PANTHER" id="PTHR26453">
    <property type="entry name" value="OLFACTORY RECEPTOR"/>
    <property type="match status" value="1"/>
</dbReference>
<evidence type="ECO:0000256" key="4">
    <source>
        <dbReference type="ARBA" id="ARBA00022692"/>
    </source>
</evidence>
<keyword evidence="6 10" id="KW-1133">Transmembrane helix</keyword>
<dbReference type="GeneID" id="129327570"/>
<dbReference type="PROSITE" id="PS50262">
    <property type="entry name" value="G_PROTEIN_RECEP_F1_2"/>
    <property type="match status" value="1"/>
</dbReference>
<dbReference type="RefSeq" id="XP_054832298.1">
    <property type="nucleotide sequence ID" value="XM_054976323.1"/>
</dbReference>
<keyword evidence="12" id="KW-1185">Reference proteome</keyword>
<feature type="transmembrane region" description="Helical" evidence="10">
    <location>
        <begin position="200"/>
        <end position="225"/>
    </location>
</feature>
<evidence type="ECO:0000256" key="6">
    <source>
        <dbReference type="ARBA" id="ARBA00022989"/>
    </source>
</evidence>
<keyword evidence="3 10" id="KW-0716">Sensory transduction</keyword>
<sequence length="313" mass="35051">MKKNQTLVTEFILAGFSSFPNLQTILFVLFLLMYIITLVGNLLIMVVIAFERTLHTPMYLFLFALSFSETWYSLIIIPKMLRDLLAKSKTISFAGCVAQMFFFHGLGGTNCLILTVMGYDRYLAICKPLHYPVLMNMQMILWLVAFSWTGGFLISLTQTALIFGLPFCGSNNINHFLCHMRAVVRVACTDESTTEVVVSAISILGLCGSFLFIILTYVFIISTILQITSTDGRQKAFSTCASHLIVVIVHYGFAAIVYLRPSTSGALDNDTLMSIPYTIITPLFSPIIFTLRNKEINDALRIAISKKLLTPKR</sequence>
<evidence type="ECO:0000256" key="1">
    <source>
        <dbReference type="ARBA" id="ARBA00004651"/>
    </source>
</evidence>
<dbReference type="PRINTS" id="PR00237">
    <property type="entry name" value="GPCRRHODOPSN"/>
</dbReference>
<organism evidence="12 13">
    <name type="scientific">Eublepharis macularius</name>
    <name type="common">Leopard gecko</name>
    <name type="synonym">Cyrtodactylus macularius</name>
    <dbReference type="NCBI Taxonomy" id="481883"/>
    <lineage>
        <taxon>Eukaryota</taxon>
        <taxon>Metazoa</taxon>
        <taxon>Chordata</taxon>
        <taxon>Craniata</taxon>
        <taxon>Vertebrata</taxon>
        <taxon>Euteleostomi</taxon>
        <taxon>Lepidosauria</taxon>
        <taxon>Squamata</taxon>
        <taxon>Bifurcata</taxon>
        <taxon>Gekkota</taxon>
        <taxon>Eublepharidae</taxon>
        <taxon>Eublepharinae</taxon>
        <taxon>Eublepharis</taxon>
    </lineage>
</organism>
<evidence type="ECO:0000256" key="2">
    <source>
        <dbReference type="ARBA" id="ARBA00022475"/>
    </source>
</evidence>
<dbReference type="PRINTS" id="PR00245">
    <property type="entry name" value="OLFACTORYR"/>
</dbReference>
<evidence type="ECO:0000256" key="7">
    <source>
        <dbReference type="ARBA" id="ARBA00023136"/>
    </source>
</evidence>
<evidence type="ECO:0000256" key="5">
    <source>
        <dbReference type="ARBA" id="ARBA00022725"/>
    </source>
</evidence>
<keyword evidence="9" id="KW-0297">G-protein coupled receptor</keyword>
<dbReference type="InterPro" id="IPR000725">
    <property type="entry name" value="Olfact_rcpt"/>
</dbReference>
<evidence type="ECO:0000256" key="3">
    <source>
        <dbReference type="ARBA" id="ARBA00022606"/>
    </source>
</evidence>
<keyword evidence="7 10" id="KW-0472">Membrane</keyword>
<feature type="transmembrane region" description="Helical" evidence="10">
    <location>
        <begin position="25"/>
        <end position="50"/>
    </location>
</feature>
<evidence type="ECO:0000313" key="13">
    <source>
        <dbReference type="RefSeq" id="XP_054832298.1"/>
    </source>
</evidence>
<dbReference type="Proteomes" id="UP001190640">
    <property type="component" value="Chromosome 4"/>
</dbReference>
<evidence type="ECO:0000256" key="10">
    <source>
        <dbReference type="RuleBase" id="RU363047"/>
    </source>
</evidence>
<evidence type="ECO:0000256" key="9">
    <source>
        <dbReference type="RuleBase" id="RU000688"/>
    </source>
</evidence>
<feature type="domain" description="G-protein coupled receptors family 1 profile" evidence="11">
    <location>
        <begin position="40"/>
        <end position="289"/>
    </location>
</feature>
<comment type="subcellular location">
    <subcellularLocation>
        <location evidence="1 10">Cell membrane</location>
        <topology evidence="1 10">Multi-pass membrane protein</topology>
    </subcellularLocation>
</comment>
<proteinExistence type="inferred from homology"/>
<evidence type="ECO:0000259" key="11">
    <source>
        <dbReference type="PROSITE" id="PS50262"/>
    </source>
</evidence>
<dbReference type="FunFam" id="1.20.1070.10:FF:000001">
    <property type="entry name" value="Olfactory receptor"/>
    <property type="match status" value="1"/>
</dbReference>
<evidence type="ECO:0000313" key="12">
    <source>
        <dbReference type="Proteomes" id="UP001190640"/>
    </source>
</evidence>
<dbReference type="InterPro" id="IPR000276">
    <property type="entry name" value="GPCR_Rhodpsn"/>
</dbReference>
<feature type="transmembrane region" description="Helical" evidence="10">
    <location>
        <begin position="140"/>
        <end position="165"/>
    </location>
</feature>
<keyword evidence="9" id="KW-0675">Receptor</keyword>
<keyword evidence="2 10" id="KW-1003">Cell membrane</keyword>
<dbReference type="SUPFAM" id="SSF81321">
    <property type="entry name" value="Family A G protein-coupled receptor-like"/>
    <property type="match status" value="1"/>
</dbReference>
<dbReference type="Gene3D" id="1.20.1070.10">
    <property type="entry name" value="Rhodopsin 7-helix transmembrane proteins"/>
    <property type="match status" value="1"/>
</dbReference>
<dbReference type="GO" id="GO:0004930">
    <property type="term" value="F:G protein-coupled receptor activity"/>
    <property type="evidence" value="ECO:0007669"/>
    <property type="project" value="UniProtKB-KW"/>
</dbReference>
<keyword evidence="8 9" id="KW-0807">Transducer</keyword>
<protein>
    <recommendedName>
        <fullName evidence="10">Olfactory receptor</fullName>
    </recommendedName>
</protein>
<dbReference type="AlphaFoldDB" id="A0AA97J6H9"/>
<reference evidence="13" key="1">
    <citation type="submission" date="2025-08" db="UniProtKB">
        <authorList>
            <consortium name="RefSeq"/>
        </authorList>
    </citation>
    <scope>IDENTIFICATION</scope>
    <source>
        <tissue evidence="13">Blood</tissue>
    </source>
</reference>
<feature type="transmembrane region" description="Helical" evidence="10">
    <location>
        <begin position="271"/>
        <end position="291"/>
    </location>
</feature>
<dbReference type="PROSITE" id="PS00237">
    <property type="entry name" value="G_PROTEIN_RECEP_F1_1"/>
    <property type="match status" value="1"/>
</dbReference>
<keyword evidence="5 10" id="KW-0552">Olfaction</keyword>
<dbReference type="Pfam" id="PF13853">
    <property type="entry name" value="7tm_4"/>
    <property type="match status" value="1"/>
</dbReference>
<gene>
    <name evidence="13" type="primary">LOC129327570</name>
</gene>
<dbReference type="CDD" id="cd15225">
    <property type="entry name" value="7tmA_OR10A-like"/>
    <property type="match status" value="1"/>
</dbReference>
<feature type="transmembrane region" description="Helical" evidence="10">
    <location>
        <begin position="97"/>
        <end position="119"/>
    </location>
</feature>
<accession>A0AA97J6H9</accession>
<dbReference type="GO" id="GO:0004984">
    <property type="term" value="F:olfactory receptor activity"/>
    <property type="evidence" value="ECO:0007669"/>
    <property type="project" value="InterPro"/>
</dbReference>
<dbReference type="InterPro" id="IPR017452">
    <property type="entry name" value="GPCR_Rhodpsn_7TM"/>
</dbReference>
<feature type="transmembrane region" description="Helical" evidence="10">
    <location>
        <begin position="57"/>
        <end position="77"/>
    </location>
</feature>
<dbReference type="KEGG" id="emc:129327570"/>
<name>A0AA97J6H9_EUBMA</name>
<dbReference type="GO" id="GO:0005886">
    <property type="term" value="C:plasma membrane"/>
    <property type="evidence" value="ECO:0007669"/>
    <property type="project" value="UniProtKB-SubCell"/>
</dbReference>
<comment type="similarity">
    <text evidence="9">Belongs to the G-protein coupled receptor 1 family.</text>
</comment>
<evidence type="ECO:0000256" key="8">
    <source>
        <dbReference type="ARBA" id="ARBA00023224"/>
    </source>
</evidence>